<comment type="caution">
    <text evidence="2">The sequence shown here is derived from an EMBL/GenBank/DDBJ whole genome shotgun (WGS) entry which is preliminary data.</text>
</comment>
<dbReference type="AlphaFoldDB" id="A0A5N6L488"/>
<dbReference type="Proteomes" id="UP000327013">
    <property type="component" value="Unassembled WGS sequence"/>
</dbReference>
<reference evidence="2 3" key="1">
    <citation type="submission" date="2019-06" db="EMBL/GenBank/DDBJ databases">
        <title>A chromosomal-level reference genome of Carpinus fangiana (Coryloideae, Betulaceae).</title>
        <authorList>
            <person name="Yang X."/>
            <person name="Wang Z."/>
            <person name="Zhang L."/>
            <person name="Hao G."/>
            <person name="Liu J."/>
            <person name="Yang Y."/>
        </authorList>
    </citation>
    <scope>NUCLEOTIDE SEQUENCE [LARGE SCALE GENOMIC DNA]</scope>
    <source>
        <strain evidence="2">Cfa_2016G</strain>
        <tissue evidence="2">Leaf</tissue>
    </source>
</reference>
<organism evidence="2 3">
    <name type="scientific">Carpinus fangiana</name>
    <dbReference type="NCBI Taxonomy" id="176857"/>
    <lineage>
        <taxon>Eukaryota</taxon>
        <taxon>Viridiplantae</taxon>
        <taxon>Streptophyta</taxon>
        <taxon>Embryophyta</taxon>
        <taxon>Tracheophyta</taxon>
        <taxon>Spermatophyta</taxon>
        <taxon>Magnoliopsida</taxon>
        <taxon>eudicotyledons</taxon>
        <taxon>Gunneridae</taxon>
        <taxon>Pentapetalae</taxon>
        <taxon>rosids</taxon>
        <taxon>fabids</taxon>
        <taxon>Fagales</taxon>
        <taxon>Betulaceae</taxon>
        <taxon>Carpinus</taxon>
    </lineage>
</organism>
<evidence type="ECO:0000313" key="3">
    <source>
        <dbReference type="Proteomes" id="UP000327013"/>
    </source>
</evidence>
<accession>A0A5N6L488</accession>
<dbReference type="GO" id="GO:0009116">
    <property type="term" value="P:nucleoside metabolic process"/>
    <property type="evidence" value="ECO:0007669"/>
    <property type="project" value="InterPro"/>
</dbReference>
<protein>
    <submittedName>
        <fullName evidence="2">Uncharacterized protein</fullName>
    </submittedName>
</protein>
<gene>
    <name evidence="2" type="ORF">FH972_026356</name>
</gene>
<proteinExistence type="predicted"/>
<dbReference type="PANTHER" id="PTHR46082:SF11">
    <property type="entry name" value="AAA+ ATPASE DOMAIN-CONTAINING PROTEIN-RELATED"/>
    <property type="match status" value="1"/>
</dbReference>
<evidence type="ECO:0000313" key="2">
    <source>
        <dbReference type="EMBL" id="KAB8698106.1"/>
    </source>
</evidence>
<sequence>MRREAFTVGWICALQHELAASRAMLDEEFNTIENHSSLDDNVYTWGALGGHNVVMACLSAGKFGTESAATVAKDMLRSFPSIRFGLMVGIGGGVPSETDDIRLGDVVVSKPTDVHGGVIQYDFGKILPNGAFQRKGHMNKPPAILLNAMQKIQSTHEMHGSKLQTHLLRMRERFPAMRDYYESPGSDNDHLFSSDYGPMTSSDHESKKPTEIRRLPRSTTEPCIHYGLIASGSKVMASAEDRDRLRKENRILCFEMEAAGLMDSFPCLAIRGISDYADVYKQDKWQKFAAATAAAYARELLGTIPTWQVETTAKAEDQYFPYQPQSRAVPANPTRDPSVSFVDNHLPLDRNRHHDLEQKDCRFSYGSSSLRSC</sequence>
<feature type="region of interest" description="Disordered" evidence="1">
    <location>
        <begin position="185"/>
        <end position="212"/>
    </location>
</feature>
<keyword evidence="3" id="KW-1185">Reference proteome</keyword>
<evidence type="ECO:0000256" key="1">
    <source>
        <dbReference type="SAM" id="MobiDB-lite"/>
    </source>
</evidence>
<dbReference type="GO" id="GO:0003824">
    <property type="term" value="F:catalytic activity"/>
    <property type="evidence" value="ECO:0007669"/>
    <property type="project" value="InterPro"/>
</dbReference>
<dbReference type="OrthoDB" id="1577640at2759"/>
<dbReference type="PANTHER" id="PTHR46082">
    <property type="entry name" value="ATP/GTP-BINDING PROTEIN-RELATED"/>
    <property type="match status" value="1"/>
</dbReference>
<dbReference type="EMBL" id="VIBQ01000089">
    <property type="protein sequence ID" value="KAB8698106.1"/>
    <property type="molecule type" value="Genomic_DNA"/>
</dbReference>
<dbReference type="Gene3D" id="3.40.50.1580">
    <property type="entry name" value="Nucleoside phosphorylase domain"/>
    <property type="match status" value="1"/>
</dbReference>
<name>A0A5N6L488_9ROSI</name>
<dbReference type="InterPro" id="IPR035994">
    <property type="entry name" value="Nucleoside_phosphorylase_sf"/>
</dbReference>
<dbReference type="InterPro" id="IPR053137">
    <property type="entry name" value="NLR-like"/>
</dbReference>
<feature type="compositionally biased region" description="Basic and acidic residues" evidence="1">
    <location>
        <begin position="202"/>
        <end position="212"/>
    </location>
</feature>
<dbReference type="SUPFAM" id="SSF53167">
    <property type="entry name" value="Purine and uridine phosphorylases"/>
    <property type="match status" value="1"/>
</dbReference>